<feature type="compositionally biased region" description="Polar residues" evidence="1">
    <location>
        <begin position="124"/>
        <end position="151"/>
    </location>
</feature>
<dbReference type="AlphaFoldDB" id="A0A8K0RSI2"/>
<feature type="domain" description="Dynamin N-terminal" evidence="2">
    <location>
        <begin position="280"/>
        <end position="519"/>
    </location>
</feature>
<dbReference type="PANTHER" id="PTHR36681:SF3">
    <property type="entry name" value="NUCLEAR GTPASE, GERMINAL CENTER-ASSOCIATED, TANDEM DUPLICATE 3"/>
    <property type="match status" value="1"/>
</dbReference>
<dbReference type="Pfam" id="PF24564">
    <property type="entry name" value="DUF7605"/>
    <property type="match status" value="1"/>
</dbReference>
<feature type="compositionally biased region" description="Low complexity" evidence="1">
    <location>
        <begin position="45"/>
        <end position="56"/>
    </location>
</feature>
<reference evidence="4" key="1">
    <citation type="journal article" date="2021" name="Nat. Commun.">
        <title>Genetic determinants of endophytism in the Arabidopsis root mycobiome.</title>
        <authorList>
            <person name="Mesny F."/>
            <person name="Miyauchi S."/>
            <person name="Thiergart T."/>
            <person name="Pickel B."/>
            <person name="Atanasova L."/>
            <person name="Karlsson M."/>
            <person name="Huettel B."/>
            <person name="Barry K.W."/>
            <person name="Haridas S."/>
            <person name="Chen C."/>
            <person name="Bauer D."/>
            <person name="Andreopoulos W."/>
            <person name="Pangilinan J."/>
            <person name="LaButti K."/>
            <person name="Riley R."/>
            <person name="Lipzen A."/>
            <person name="Clum A."/>
            <person name="Drula E."/>
            <person name="Henrissat B."/>
            <person name="Kohler A."/>
            <person name="Grigoriev I.V."/>
            <person name="Martin F.M."/>
            <person name="Hacquard S."/>
        </authorList>
    </citation>
    <scope>NUCLEOTIDE SEQUENCE</scope>
    <source>
        <strain evidence="4">MPI-SDFR-AT-0068</strain>
    </source>
</reference>
<dbReference type="PANTHER" id="PTHR36681">
    <property type="entry name" value="NUCLEAR GTPASE, GERMINAL CENTER-ASSOCIATED, TANDEM DUPLICATE 3"/>
    <property type="match status" value="1"/>
</dbReference>
<feature type="compositionally biased region" description="Low complexity" evidence="1">
    <location>
        <begin position="69"/>
        <end position="79"/>
    </location>
</feature>
<feature type="domain" description="DUF7605" evidence="3">
    <location>
        <begin position="751"/>
        <end position="930"/>
    </location>
</feature>
<keyword evidence="5" id="KW-1185">Reference proteome</keyword>
<dbReference type="SUPFAM" id="SSF52540">
    <property type="entry name" value="P-loop containing nucleoside triphosphate hydrolases"/>
    <property type="match status" value="1"/>
</dbReference>
<feature type="compositionally biased region" description="Low complexity" evidence="1">
    <location>
        <begin position="160"/>
        <end position="185"/>
    </location>
</feature>
<dbReference type="OrthoDB" id="3598281at2759"/>
<dbReference type="InterPro" id="IPR027417">
    <property type="entry name" value="P-loop_NTPase"/>
</dbReference>
<evidence type="ECO:0000259" key="3">
    <source>
        <dbReference type="Pfam" id="PF24564"/>
    </source>
</evidence>
<evidence type="ECO:0000313" key="5">
    <source>
        <dbReference type="Proteomes" id="UP000813427"/>
    </source>
</evidence>
<dbReference type="EMBL" id="JAGPXF010000005">
    <property type="protein sequence ID" value="KAH7242736.1"/>
    <property type="molecule type" value="Genomic_DNA"/>
</dbReference>
<dbReference type="Pfam" id="PF00350">
    <property type="entry name" value="Dynamin_N"/>
    <property type="match status" value="1"/>
</dbReference>
<feature type="region of interest" description="Disordered" evidence="1">
    <location>
        <begin position="1"/>
        <end position="212"/>
    </location>
</feature>
<evidence type="ECO:0000259" key="2">
    <source>
        <dbReference type="Pfam" id="PF00350"/>
    </source>
</evidence>
<gene>
    <name evidence="4" type="ORF">BKA59DRAFT_481257</name>
</gene>
<protein>
    <recommendedName>
        <fullName evidence="6">GED domain-containing protein</fullName>
    </recommendedName>
</protein>
<proteinExistence type="predicted"/>
<feature type="compositionally biased region" description="Polar residues" evidence="1">
    <location>
        <begin position="20"/>
        <end position="30"/>
    </location>
</feature>
<evidence type="ECO:0000256" key="1">
    <source>
        <dbReference type="SAM" id="MobiDB-lite"/>
    </source>
</evidence>
<accession>A0A8K0RSI2</accession>
<dbReference type="Gene3D" id="3.40.50.300">
    <property type="entry name" value="P-loop containing nucleotide triphosphate hydrolases"/>
    <property type="match status" value="1"/>
</dbReference>
<evidence type="ECO:0000313" key="4">
    <source>
        <dbReference type="EMBL" id="KAH7242736.1"/>
    </source>
</evidence>
<comment type="caution">
    <text evidence="4">The sequence shown here is derived from an EMBL/GenBank/DDBJ whole genome shotgun (WGS) entry which is preliminary data.</text>
</comment>
<dbReference type="InterPro" id="IPR045063">
    <property type="entry name" value="Dynamin_N"/>
</dbReference>
<name>A0A8K0RSI2_9HYPO</name>
<organism evidence="4 5">
    <name type="scientific">Fusarium tricinctum</name>
    <dbReference type="NCBI Taxonomy" id="61284"/>
    <lineage>
        <taxon>Eukaryota</taxon>
        <taxon>Fungi</taxon>
        <taxon>Dikarya</taxon>
        <taxon>Ascomycota</taxon>
        <taxon>Pezizomycotina</taxon>
        <taxon>Sordariomycetes</taxon>
        <taxon>Hypocreomycetidae</taxon>
        <taxon>Hypocreales</taxon>
        <taxon>Nectriaceae</taxon>
        <taxon>Fusarium</taxon>
        <taxon>Fusarium tricinctum species complex</taxon>
    </lineage>
</organism>
<dbReference type="Proteomes" id="UP000813427">
    <property type="component" value="Unassembled WGS sequence"/>
</dbReference>
<evidence type="ECO:0008006" key="6">
    <source>
        <dbReference type="Google" id="ProtNLM"/>
    </source>
</evidence>
<sequence>MADPSPDPPSILFQGLSLGAGQTSPQSGSSHAVAPGQPRGKIDLSFSSPRSGSSTSPEGEGVFVFGQPSRNRSVSSSSVFQFGGRDQNVASTNRDARAESFAFGTLHNMTPLPSPSPSRTTTPQRIHQPQSPSTHVTTSPAKASHPTSENGTKAPIFSFLSPFSSDSRRQSSSGLPSTPSTPSQPRVKAPESTFIASPTPEPSAPITPYDDRAEAAPPHALFTTTFQDALKQGFDIVQKTVRSIEKIQTGASRDLESDIDRCLGDAKSLQRFQGTDTRTIAVLGDSGEGKSSLINSLLHSQGVAQTGDIGSACTSVVTEYRQKKEGHTAPITIDVEYLSAVEIRELIKELLWSYRQLFLPGVESSETSEQDYNRYMRQSEQAWSALHAAFKHKRQFTQRFAQDMSDGALERITDQLIEWSREIEWPTSGADGFWTSTAQTAEECVEQTKLFMQDKFWPFTKIIRVYLNSQVLKTGVVLADLPGLQDTNLARVRATQDYLIKCDNILIVAKISRAITDQSLKSSLFYILSRHMPTEWEQSGTERLNVSVVCTKSEEINLRTARLEFCGPNHSISTETMARLDNEIDSAKASGDRARKKAAKKKQELLLVQARNEHVKRNLQTVYSSEMNGRTLDVFCVSNKWYEKYCPKGNTEFVEASGIPDLRRFCHTVTADAQLNEAKHFLRSRLSALLNTLDLWASSLLQKQDEIEEPDESIQTRVTELIDQMPSLVHTFQQDFDTCFREQIMTFFGRRDQHWDQAATKEGLVWGTWHWTQYNAWCLNNGVHETLKRGHENWNAKIIWKMRMELEGQWDLVEEEVSDVFATLLDDVKSLLETFKSTLQGSLPRLLVEPIIESITLQIGSLEYKMSREERQFSAEVRTIRRYASESNYNSYILQDMVPIYRSAASQSGTGKAARQRSIVQGHIEQGVIFPQMAVAISESMDKLIKATSGRLNSVIKSVLATIKADLDIAFQTYQRSRGSTTTHERGREAKITEFAEEIRDLGLRHKQLLQSIEAI</sequence>
<dbReference type="InterPro" id="IPR056024">
    <property type="entry name" value="DUF7605"/>
</dbReference>